<dbReference type="InterPro" id="IPR012675">
    <property type="entry name" value="Beta-grasp_dom_sf"/>
</dbReference>
<reference evidence="1 2" key="1">
    <citation type="journal article" date="2023" name="ISME J.">
        <title>Cultivation and genomic characterization of novel and ubiquitous marine nitrite-oxidizing bacteria from the Nitrospirales.</title>
        <authorList>
            <person name="Mueller A.J."/>
            <person name="Daebeler A."/>
            <person name="Herbold C.W."/>
            <person name="Kirkegaard R.H."/>
            <person name="Daims H."/>
        </authorList>
    </citation>
    <scope>NUCLEOTIDE SEQUENCE [LARGE SCALE GENOMIC DNA]</scope>
    <source>
        <strain evidence="1 2">EB</strain>
    </source>
</reference>
<dbReference type="Pfam" id="PF02597">
    <property type="entry name" value="ThiS"/>
    <property type="match status" value="1"/>
</dbReference>
<dbReference type="EMBL" id="JAQOUE010000001">
    <property type="protein sequence ID" value="MDT7042434.1"/>
    <property type="molecule type" value="Genomic_DNA"/>
</dbReference>
<gene>
    <name evidence="1" type="ORF">PPG34_08720</name>
</gene>
<sequence>MINISLMGQLETADGERSLACEIEDAMPVKLLLQKQGRKLRQVTRLLREKKVMVTVNRRVASEDTQVYDGDEISLVAHDGMSTKGLGPSFYE</sequence>
<protein>
    <submittedName>
        <fullName evidence="1">MoaD/ThiS family protein</fullName>
    </submittedName>
</protein>
<dbReference type="SUPFAM" id="SSF54285">
    <property type="entry name" value="MoaD/ThiS"/>
    <property type="match status" value="1"/>
</dbReference>
<keyword evidence="2" id="KW-1185">Reference proteome</keyword>
<dbReference type="InterPro" id="IPR016155">
    <property type="entry name" value="Mopterin_synth/thiamin_S_b"/>
</dbReference>
<evidence type="ECO:0000313" key="2">
    <source>
        <dbReference type="Proteomes" id="UP001250932"/>
    </source>
</evidence>
<dbReference type="Proteomes" id="UP001250932">
    <property type="component" value="Unassembled WGS sequence"/>
</dbReference>
<accession>A0ABU3K7L4</accession>
<comment type="caution">
    <text evidence="1">The sequence shown here is derived from an EMBL/GenBank/DDBJ whole genome shotgun (WGS) entry which is preliminary data.</text>
</comment>
<name>A0ABU3K7L4_9BACT</name>
<evidence type="ECO:0000313" key="1">
    <source>
        <dbReference type="EMBL" id="MDT7042434.1"/>
    </source>
</evidence>
<proteinExistence type="predicted"/>
<dbReference type="Gene3D" id="3.10.20.30">
    <property type="match status" value="1"/>
</dbReference>
<dbReference type="InterPro" id="IPR003749">
    <property type="entry name" value="ThiS/MoaD-like"/>
</dbReference>
<dbReference type="RefSeq" id="WP_313832843.1">
    <property type="nucleotide sequence ID" value="NZ_JAQOUE010000001.1"/>
</dbReference>
<organism evidence="1 2">
    <name type="scientific">Candidatus Nitronereus thalassa</name>
    <dbReference type="NCBI Taxonomy" id="3020898"/>
    <lineage>
        <taxon>Bacteria</taxon>
        <taxon>Pseudomonadati</taxon>
        <taxon>Nitrospirota</taxon>
        <taxon>Nitrospiria</taxon>
        <taxon>Nitrospirales</taxon>
        <taxon>Nitrospiraceae</taxon>
        <taxon>Candidatus Nitronereus</taxon>
    </lineage>
</organism>